<accession>A0A2T8F5C6</accession>
<feature type="domain" description="Molybdopterin dinucleotide-binding" evidence="12">
    <location>
        <begin position="654"/>
        <end position="760"/>
    </location>
</feature>
<sequence length="794" mass="86656">MKRHKGRADAIEDPVDDLTVTPPKTWAAGLPAVRKAIEYSLEQTTVRRTALTLLNVNQAGGIDCPGCAWPEPTHRHKNEYCENGAKHINDEATSRRVTREFFAQHSVEELDGKSDYWLNQQGRLTEPMVKRPGATHYEPISWEHAFGLVADELNGLDSPDEAMFYVSGRLNNEAAFLLQLFARALGTNNLPDCSNMCHESSGSALSETLGIGKGSVQLEDIHNADLVFVVGQNPGTNHPRMLSALEETKHRGGRVIAVNTLPEAGLMRFKNPQKARGVVGRGTVLADQFLHIRAGGDLALFKMLNRRLLEADEADLAAGGDGVLDRDYIAAYTTGFEAFAEQAREVTWEQVTEATGLAREEIEAVHEQVLASRSVIVCWAMGLTQHRHGVPTIREVVNFLMLRGNIGKPGAGVCPVRGHSNVQGDRTMGIWERMPDRFLDALGKEFGFDPPRRHGFDSVDGVRAMRDGRAKVFVGVAGNFVRAMSDSDVTEAALRSCSLTVQVSTKLNRSHTVTGATALILPTLGRSDRDVQASGEQFVTVEDSMSVVHPTRGRLEPASPHLLSEVAIISRLAQRTLGDRHDIPWAGFEADYGLVRDRISRVVPGFEDFNERMQDPAGFVLPNPVNSGLYPTPSGRAVFTANDLTWLQTPPGHLILQSLRSHDQWNTIPYAMDDRYRGIHQARRIVMVNPDDIAELGFADGDRVDIVSIWHDGIERRAPGFTLVAYPASRGSAAAYYPETNVLVPLDSVAEVSNTPTSKGIVVRLERAGAARGPSAPGGPAAAAASSPHHPASR</sequence>
<comment type="cofactor">
    <cofactor evidence="1">
        <name>Mo-bis(molybdopterin guanine dinucleotide)</name>
        <dbReference type="ChEBI" id="CHEBI:60539"/>
    </cofactor>
</comment>
<evidence type="ECO:0000256" key="4">
    <source>
        <dbReference type="ARBA" id="ARBA00022485"/>
    </source>
</evidence>
<dbReference type="InterPro" id="IPR006657">
    <property type="entry name" value="MoPterin_dinucl-bd_dom"/>
</dbReference>
<evidence type="ECO:0000256" key="7">
    <source>
        <dbReference type="ARBA" id="ARBA00023002"/>
    </source>
</evidence>
<dbReference type="CDD" id="cd02767">
    <property type="entry name" value="MopB_ydeP"/>
    <property type="match status" value="1"/>
</dbReference>
<dbReference type="EMBL" id="QDGZ01000011">
    <property type="protein sequence ID" value="PVG80925.1"/>
    <property type="molecule type" value="Genomic_DNA"/>
</dbReference>
<keyword evidence="9" id="KW-0411">Iron-sulfur</keyword>
<dbReference type="OrthoDB" id="9759518at2"/>
<name>A0A2T8F5C6_9ACTN</name>
<dbReference type="PANTHER" id="PTHR43105">
    <property type="entry name" value="RESPIRATORY NITRATE REDUCTASE"/>
    <property type="match status" value="1"/>
</dbReference>
<evidence type="ECO:0000256" key="10">
    <source>
        <dbReference type="SAM" id="MobiDB-lite"/>
    </source>
</evidence>
<dbReference type="RefSeq" id="WP_116574106.1">
    <property type="nucleotide sequence ID" value="NZ_QDGZ01000011.1"/>
</dbReference>
<evidence type="ECO:0000313" key="14">
    <source>
        <dbReference type="Proteomes" id="UP000246018"/>
    </source>
</evidence>
<evidence type="ECO:0000256" key="9">
    <source>
        <dbReference type="ARBA" id="ARBA00023014"/>
    </source>
</evidence>
<keyword evidence="14" id="KW-1185">Reference proteome</keyword>
<keyword evidence="7" id="KW-0560">Oxidoreductase</keyword>
<keyword evidence="6" id="KW-0479">Metal-binding</keyword>
<comment type="caution">
    <text evidence="13">The sequence shown here is derived from an EMBL/GenBank/DDBJ whole genome shotgun (WGS) entry which is preliminary data.</text>
</comment>
<evidence type="ECO:0008006" key="15">
    <source>
        <dbReference type="Google" id="ProtNLM"/>
    </source>
</evidence>
<dbReference type="InterPro" id="IPR037951">
    <property type="entry name" value="MopB_CT_YdeP"/>
</dbReference>
<dbReference type="GO" id="GO:0051539">
    <property type="term" value="F:4 iron, 4 sulfur cluster binding"/>
    <property type="evidence" value="ECO:0007669"/>
    <property type="project" value="UniProtKB-KW"/>
</dbReference>
<dbReference type="PANTHER" id="PTHR43105:SF4">
    <property type="entry name" value="PROTEIN YDEP"/>
    <property type="match status" value="1"/>
</dbReference>
<evidence type="ECO:0000256" key="1">
    <source>
        <dbReference type="ARBA" id="ARBA00001942"/>
    </source>
</evidence>
<dbReference type="InterPro" id="IPR009010">
    <property type="entry name" value="Asp_de-COase-like_dom_sf"/>
</dbReference>
<evidence type="ECO:0000256" key="3">
    <source>
        <dbReference type="ARBA" id="ARBA00010312"/>
    </source>
</evidence>
<feature type="region of interest" description="Disordered" evidence="10">
    <location>
        <begin position="769"/>
        <end position="794"/>
    </location>
</feature>
<gene>
    <name evidence="13" type="ORF">DDE18_20360</name>
</gene>
<dbReference type="InterPro" id="IPR050123">
    <property type="entry name" value="Prok_molybdopt-oxidoreductase"/>
</dbReference>
<dbReference type="InterPro" id="IPR010046">
    <property type="entry name" value="Mopterin_OxRdtse_a_bac"/>
</dbReference>
<dbReference type="AlphaFoldDB" id="A0A2T8F5C6"/>
<evidence type="ECO:0000256" key="6">
    <source>
        <dbReference type="ARBA" id="ARBA00022723"/>
    </source>
</evidence>
<dbReference type="GO" id="GO:0043546">
    <property type="term" value="F:molybdopterin cofactor binding"/>
    <property type="evidence" value="ECO:0007669"/>
    <property type="project" value="InterPro"/>
</dbReference>
<organism evidence="13 14">
    <name type="scientific">Nocardioides gansuensis</name>
    <dbReference type="NCBI Taxonomy" id="2138300"/>
    <lineage>
        <taxon>Bacteria</taxon>
        <taxon>Bacillati</taxon>
        <taxon>Actinomycetota</taxon>
        <taxon>Actinomycetes</taxon>
        <taxon>Propionibacteriales</taxon>
        <taxon>Nocardioidaceae</taxon>
        <taxon>Nocardioides</taxon>
    </lineage>
</organism>
<dbReference type="PIRSF" id="PIRSF000144">
    <property type="entry name" value="CbbBc"/>
    <property type="match status" value="1"/>
</dbReference>
<evidence type="ECO:0000313" key="13">
    <source>
        <dbReference type="EMBL" id="PVG80925.1"/>
    </source>
</evidence>
<evidence type="ECO:0000259" key="11">
    <source>
        <dbReference type="Pfam" id="PF00384"/>
    </source>
</evidence>
<dbReference type="SUPFAM" id="SSF53706">
    <property type="entry name" value="Formate dehydrogenase/DMSO reductase, domains 1-3"/>
    <property type="match status" value="1"/>
</dbReference>
<reference evidence="13 14" key="1">
    <citation type="submission" date="2018-04" db="EMBL/GenBank/DDBJ databases">
        <title>Genome of Nocardioides gansuensis WSJ-1.</title>
        <authorList>
            <person name="Wu S."/>
            <person name="Wang G."/>
        </authorList>
    </citation>
    <scope>NUCLEOTIDE SEQUENCE [LARGE SCALE GENOMIC DNA]</scope>
    <source>
        <strain evidence="13 14">WSJ-1</strain>
    </source>
</reference>
<dbReference type="Gene3D" id="3.40.50.740">
    <property type="match status" value="1"/>
</dbReference>
<comment type="cofactor">
    <cofactor evidence="2">
        <name>[4Fe-4S] cluster</name>
        <dbReference type="ChEBI" id="CHEBI:49883"/>
    </cofactor>
</comment>
<keyword evidence="4" id="KW-0004">4Fe-4S</keyword>
<dbReference type="NCBIfam" id="TIGR01701">
    <property type="entry name" value="Fdhalpha-like"/>
    <property type="match status" value="1"/>
</dbReference>
<dbReference type="Gene3D" id="3.40.228.10">
    <property type="entry name" value="Dimethylsulfoxide Reductase, domain 2"/>
    <property type="match status" value="1"/>
</dbReference>
<keyword evidence="8" id="KW-0408">Iron</keyword>
<dbReference type="InterPro" id="IPR041953">
    <property type="entry name" value="YdeP_MopB"/>
</dbReference>
<dbReference type="GO" id="GO:0030151">
    <property type="term" value="F:molybdenum ion binding"/>
    <property type="evidence" value="ECO:0007669"/>
    <property type="project" value="InterPro"/>
</dbReference>
<evidence type="ECO:0000256" key="8">
    <source>
        <dbReference type="ARBA" id="ARBA00023004"/>
    </source>
</evidence>
<dbReference type="Pfam" id="PF00384">
    <property type="entry name" value="Molybdopterin"/>
    <property type="match status" value="1"/>
</dbReference>
<dbReference type="GO" id="GO:0016020">
    <property type="term" value="C:membrane"/>
    <property type="evidence" value="ECO:0007669"/>
    <property type="project" value="TreeGrafter"/>
</dbReference>
<feature type="domain" description="Molybdopterin oxidoreductase" evidence="11">
    <location>
        <begin position="123"/>
        <end position="419"/>
    </location>
</feature>
<dbReference type="SUPFAM" id="SSF50692">
    <property type="entry name" value="ADC-like"/>
    <property type="match status" value="1"/>
</dbReference>
<dbReference type="InterPro" id="IPR006656">
    <property type="entry name" value="Mopterin_OxRdtase"/>
</dbReference>
<dbReference type="GO" id="GO:0008863">
    <property type="term" value="F:formate dehydrogenase (NAD+) activity"/>
    <property type="evidence" value="ECO:0007669"/>
    <property type="project" value="InterPro"/>
</dbReference>
<dbReference type="Pfam" id="PF01568">
    <property type="entry name" value="Molydop_binding"/>
    <property type="match status" value="1"/>
</dbReference>
<proteinExistence type="inferred from homology"/>
<dbReference type="CDD" id="cd02787">
    <property type="entry name" value="MopB_CT_ydeP"/>
    <property type="match status" value="1"/>
</dbReference>
<feature type="compositionally biased region" description="Low complexity" evidence="10">
    <location>
        <begin position="770"/>
        <end position="794"/>
    </location>
</feature>
<dbReference type="Proteomes" id="UP000246018">
    <property type="component" value="Unassembled WGS sequence"/>
</dbReference>
<comment type="similarity">
    <text evidence="3">Belongs to the prokaryotic molybdopterin-containing oxidoreductase family.</text>
</comment>
<dbReference type="Gene3D" id="2.40.40.20">
    <property type="match status" value="1"/>
</dbReference>
<evidence type="ECO:0000259" key="12">
    <source>
        <dbReference type="Pfam" id="PF01568"/>
    </source>
</evidence>
<evidence type="ECO:0000256" key="2">
    <source>
        <dbReference type="ARBA" id="ARBA00001966"/>
    </source>
</evidence>
<protein>
    <recommendedName>
        <fullName evidence="15">Molybdopterin oxidoreductase domain-containing protein</fullName>
    </recommendedName>
</protein>
<evidence type="ECO:0000256" key="5">
    <source>
        <dbReference type="ARBA" id="ARBA00022505"/>
    </source>
</evidence>
<keyword evidence="5" id="KW-0500">Molybdenum</keyword>